<evidence type="ECO:0000313" key="2">
    <source>
        <dbReference type="EMBL" id="SEC29031.1"/>
    </source>
</evidence>
<feature type="region of interest" description="Disordered" evidence="1">
    <location>
        <begin position="216"/>
        <end position="251"/>
    </location>
</feature>
<proteinExistence type="predicted"/>
<sequence length="251" mass="26277">MNTVTGTKAGLAASLALGLTAVGAGAQRIMVLGSGASGYRYEVAASGTMISSVDGDPQVKDELMDGLDKLGANAKERNEVNLDKNMMALAGGRKGGRYAGLSDKMDFIVVRNYEFAGRGMYSKSDLDTLRHRLDGNGWSHLVRNESDGESNDIVVRTDGEGLIRDMVILNVEAKELNIVHLRGHFKMEDVNGAMGSMMGMSGSINGMANGITRSATRSVTHYSSSTSSSGAAAPAPAPSAPPEPPAAPARR</sequence>
<dbReference type="Pfam" id="PF14060">
    <property type="entry name" value="DUF4252"/>
    <property type="match status" value="1"/>
</dbReference>
<organism evidence="2 3">
    <name type="scientific">Terriglobus roseus</name>
    <dbReference type="NCBI Taxonomy" id="392734"/>
    <lineage>
        <taxon>Bacteria</taxon>
        <taxon>Pseudomonadati</taxon>
        <taxon>Acidobacteriota</taxon>
        <taxon>Terriglobia</taxon>
        <taxon>Terriglobales</taxon>
        <taxon>Acidobacteriaceae</taxon>
        <taxon>Terriglobus</taxon>
    </lineage>
</organism>
<name>A0A1H4RBF8_9BACT</name>
<feature type="compositionally biased region" description="Pro residues" evidence="1">
    <location>
        <begin position="235"/>
        <end position="251"/>
    </location>
</feature>
<evidence type="ECO:0000313" key="3">
    <source>
        <dbReference type="Proteomes" id="UP000182409"/>
    </source>
</evidence>
<dbReference type="InterPro" id="IPR025348">
    <property type="entry name" value="DUF4252"/>
</dbReference>
<dbReference type="Proteomes" id="UP000182409">
    <property type="component" value="Unassembled WGS sequence"/>
</dbReference>
<protein>
    <submittedName>
        <fullName evidence="2">Uncharacterized protein</fullName>
    </submittedName>
</protein>
<reference evidence="2 3" key="1">
    <citation type="submission" date="2016-10" db="EMBL/GenBank/DDBJ databases">
        <authorList>
            <person name="de Groot N.N."/>
        </authorList>
    </citation>
    <scope>NUCLEOTIDE SEQUENCE [LARGE SCALE GENOMIC DNA]</scope>
    <source>
        <strain evidence="2 3">AB35.6</strain>
    </source>
</reference>
<accession>A0A1H4RBF8</accession>
<dbReference type="AlphaFoldDB" id="A0A1H4RBF8"/>
<gene>
    <name evidence="2" type="ORF">SAMN05443244_3103</name>
</gene>
<dbReference type="RefSeq" id="WP_074654856.1">
    <property type="nucleotide sequence ID" value="NZ_FNSD01000001.1"/>
</dbReference>
<dbReference type="EMBL" id="FNSD01000001">
    <property type="protein sequence ID" value="SEC29031.1"/>
    <property type="molecule type" value="Genomic_DNA"/>
</dbReference>
<evidence type="ECO:0000256" key="1">
    <source>
        <dbReference type="SAM" id="MobiDB-lite"/>
    </source>
</evidence>
<feature type="compositionally biased region" description="Low complexity" evidence="1">
    <location>
        <begin position="223"/>
        <end position="234"/>
    </location>
</feature>